<sequence length="63" mass="6850">MLSRLTAEKDGDNIHIEILNQEGGETVQTIVLESQAGYTLDGGSASLMDDLINNEFIKLTNPD</sequence>
<reference evidence="1 2" key="1">
    <citation type="submission" date="2018-11" db="EMBL/GenBank/DDBJ databases">
        <title>Vibrio ponticus strain CAIM 1751 pathogenic for the snapper Lutjanus guttatus.</title>
        <authorList>
            <person name="Soto-Rodriguez S."/>
            <person name="Lozano-Olvera R."/>
            <person name="Gomez-Gil B."/>
        </authorList>
    </citation>
    <scope>NUCLEOTIDE SEQUENCE [LARGE SCALE GENOMIC DNA]</scope>
    <source>
        <strain evidence="1 2">CAIM 1751</strain>
    </source>
</reference>
<accession>A0A3N3DMA3</accession>
<evidence type="ECO:0000313" key="1">
    <source>
        <dbReference type="EMBL" id="ROV55567.1"/>
    </source>
</evidence>
<dbReference type="AlphaFoldDB" id="A0A3N3DMA3"/>
<organism evidence="1 2">
    <name type="scientific">Vibrio ponticus</name>
    <dbReference type="NCBI Taxonomy" id="265668"/>
    <lineage>
        <taxon>Bacteria</taxon>
        <taxon>Pseudomonadati</taxon>
        <taxon>Pseudomonadota</taxon>
        <taxon>Gammaproteobacteria</taxon>
        <taxon>Vibrionales</taxon>
        <taxon>Vibrionaceae</taxon>
        <taxon>Vibrio</taxon>
    </lineage>
</organism>
<protein>
    <submittedName>
        <fullName evidence="1">Uncharacterized protein</fullName>
    </submittedName>
</protein>
<proteinExistence type="predicted"/>
<dbReference type="RefSeq" id="WP_123783970.1">
    <property type="nucleotide sequence ID" value="NZ_RKIK01000218.1"/>
</dbReference>
<gene>
    <name evidence="1" type="ORF">EGH82_23755</name>
</gene>
<dbReference type="EMBL" id="RKIK01000218">
    <property type="protein sequence ID" value="ROV55567.1"/>
    <property type="molecule type" value="Genomic_DNA"/>
</dbReference>
<comment type="caution">
    <text evidence="1">The sequence shown here is derived from an EMBL/GenBank/DDBJ whole genome shotgun (WGS) entry which is preliminary data.</text>
</comment>
<name>A0A3N3DMA3_9VIBR</name>
<evidence type="ECO:0000313" key="2">
    <source>
        <dbReference type="Proteomes" id="UP000278792"/>
    </source>
</evidence>
<dbReference type="Proteomes" id="UP000278792">
    <property type="component" value="Unassembled WGS sequence"/>
</dbReference>